<dbReference type="InterPro" id="IPR017853">
    <property type="entry name" value="GH"/>
</dbReference>
<organism evidence="4">
    <name type="scientific">mine drainage metagenome</name>
    <dbReference type="NCBI Taxonomy" id="410659"/>
    <lineage>
        <taxon>unclassified sequences</taxon>
        <taxon>metagenomes</taxon>
        <taxon>ecological metagenomes</taxon>
    </lineage>
</organism>
<dbReference type="GO" id="GO:0005975">
    <property type="term" value="P:carbohydrate metabolic process"/>
    <property type="evidence" value="ECO:0007669"/>
    <property type="project" value="InterPro"/>
</dbReference>
<gene>
    <name evidence="4" type="ORF">B2A_14144</name>
</gene>
<dbReference type="EMBL" id="AUZZ01010260">
    <property type="protein sequence ID" value="EQD30382.1"/>
    <property type="molecule type" value="Genomic_DNA"/>
</dbReference>
<protein>
    <submittedName>
        <fullName evidence="4">Chitinase II domain protein</fullName>
        <ecNumber evidence="4">3.2.1.-</ecNumber>
    </submittedName>
</protein>
<dbReference type="InterPro" id="IPR001579">
    <property type="entry name" value="Glyco_hydro_18_chit_AS"/>
</dbReference>
<name>T0YEV1_9ZZZZ</name>
<dbReference type="SMART" id="SM00636">
    <property type="entry name" value="Glyco_18"/>
    <property type="match status" value="1"/>
</dbReference>
<dbReference type="InterPro" id="IPR011583">
    <property type="entry name" value="Chitinase_II/V-like_cat"/>
</dbReference>
<dbReference type="GO" id="GO:0004553">
    <property type="term" value="F:hydrolase activity, hydrolyzing O-glycosyl compounds"/>
    <property type="evidence" value="ECO:0007669"/>
    <property type="project" value="InterPro"/>
</dbReference>
<proteinExistence type="predicted"/>
<evidence type="ECO:0000313" key="4">
    <source>
        <dbReference type="EMBL" id="EQD30382.1"/>
    </source>
</evidence>
<comment type="caution">
    <text evidence="4">The sequence shown here is derived from an EMBL/GenBank/DDBJ whole genome shotgun (WGS) entry which is preliminary data.</text>
</comment>
<dbReference type="GO" id="GO:0008061">
    <property type="term" value="F:chitin binding"/>
    <property type="evidence" value="ECO:0007669"/>
    <property type="project" value="InterPro"/>
</dbReference>
<feature type="non-terminal residue" evidence="4">
    <location>
        <position position="1"/>
    </location>
</feature>
<reference evidence="4" key="1">
    <citation type="submission" date="2013-08" db="EMBL/GenBank/DDBJ databases">
        <authorList>
            <person name="Mendez C."/>
            <person name="Richter M."/>
            <person name="Ferrer M."/>
            <person name="Sanchez J."/>
        </authorList>
    </citation>
    <scope>NUCLEOTIDE SEQUENCE</scope>
</reference>
<dbReference type="PROSITE" id="PS51910">
    <property type="entry name" value="GH18_2"/>
    <property type="match status" value="1"/>
</dbReference>
<dbReference type="Gene3D" id="3.20.20.80">
    <property type="entry name" value="Glycosidases"/>
    <property type="match status" value="1"/>
</dbReference>
<dbReference type="PROSITE" id="PS01095">
    <property type="entry name" value="GH18_1"/>
    <property type="match status" value="1"/>
</dbReference>
<dbReference type="AlphaFoldDB" id="T0YEV1"/>
<dbReference type="EC" id="3.2.1.-" evidence="4"/>
<evidence type="ECO:0000259" key="3">
    <source>
        <dbReference type="PROSITE" id="PS51910"/>
    </source>
</evidence>
<dbReference type="SUPFAM" id="SSF51445">
    <property type="entry name" value="(Trans)glycosidases"/>
    <property type="match status" value="1"/>
</dbReference>
<evidence type="ECO:0000256" key="1">
    <source>
        <dbReference type="ARBA" id="ARBA00022801"/>
    </source>
</evidence>
<dbReference type="PANTHER" id="PTHR11177:SF317">
    <property type="entry name" value="CHITINASE 12-RELATED"/>
    <property type="match status" value="1"/>
</dbReference>
<sequence>YSLGEPTAGDVCDTPGAPQLRDMRALRGLRRRHPGLKLLVSIGGWDAAPQYSDIALTAASRAKFARSCIRLFIEQQRFNGIDLDWEFPVRGGLIPSRPQDRADATALVRELRAQLDALARRTHQRYLLTVATPAGTWQEGGAYSVSDSYDLATLVPYVSWLNVMTYDMNTIFSPYSGFNTPMKPDPRDPTPQPQRSWDNLTGAVRYYEAHGVPADKIMLGMAFLRARVHRGERAVPGPVLQVHRHHGGDALEDHRVADAHRPALGALLERNRRGAVALRRPPARFLHVR</sequence>
<dbReference type="PANTHER" id="PTHR11177">
    <property type="entry name" value="CHITINASE"/>
    <property type="match status" value="1"/>
</dbReference>
<keyword evidence="2 4" id="KW-0326">Glycosidase</keyword>
<dbReference type="Pfam" id="PF00704">
    <property type="entry name" value="Glyco_hydro_18"/>
    <property type="match status" value="1"/>
</dbReference>
<accession>T0YEV1</accession>
<evidence type="ECO:0000256" key="2">
    <source>
        <dbReference type="ARBA" id="ARBA00023295"/>
    </source>
</evidence>
<dbReference type="InterPro" id="IPR050314">
    <property type="entry name" value="Glycosyl_Hydrlase_18"/>
</dbReference>
<feature type="domain" description="GH18" evidence="3">
    <location>
        <begin position="1"/>
        <end position="289"/>
    </location>
</feature>
<dbReference type="InterPro" id="IPR001223">
    <property type="entry name" value="Glyco_hydro18_cat"/>
</dbReference>
<keyword evidence="1 4" id="KW-0378">Hydrolase</keyword>
<reference evidence="4" key="2">
    <citation type="journal article" date="2014" name="ISME J.">
        <title>Microbial stratification in low pH oxic and suboxic macroscopic growths along an acid mine drainage.</title>
        <authorList>
            <person name="Mendez-Garcia C."/>
            <person name="Mesa V."/>
            <person name="Sprenger R.R."/>
            <person name="Richter M."/>
            <person name="Diez M.S."/>
            <person name="Solano J."/>
            <person name="Bargiela R."/>
            <person name="Golyshina O.V."/>
            <person name="Manteca A."/>
            <person name="Ramos J.L."/>
            <person name="Gallego J.R."/>
            <person name="Llorente I."/>
            <person name="Martins Dos Santos V.A."/>
            <person name="Jensen O.N."/>
            <person name="Pelaez A.I."/>
            <person name="Sanchez J."/>
            <person name="Ferrer M."/>
        </authorList>
    </citation>
    <scope>NUCLEOTIDE SEQUENCE</scope>
</reference>